<dbReference type="InterPro" id="IPR002182">
    <property type="entry name" value="NB-ARC"/>
</dbReference>
<dbReference type="GO" id="GO:0051707">
    <property type="term" value="P:response to other organism"/>
    <property type="evidence" value="ECO:0007669"/>
    <property type="project" value="UniProtKB-ARBA"/>
</dbReference>
<dbReference type="Gene3D" id="3.40.50.10140">
    <property type="entry name" value="Toll/interleukin-1 receptor homology (TIR) domain"/>
    <property type="match status" value="1"/>
</dbReference>
<evidence type="ECO:0000313" key="7">
    <source>
        <dbReference type="Proteomes" id="UP001634007"/>
    </source>
</evidence>
<dbReference type="SMART" id="SM00369">
    <property type="entry name" value="LRR_TYP"/>
    <property type="match status" value="7"/>
</dbReference>
<keyword evidence="1" id="KW-0433">Leucine-rich repeat</keyword>
<dbReference type="Pfam" id="PF00931">
    <property type="entry name" value="NB-ARC"/>
    <property type="match status" value="1"/>
</dbReference>
<evidence type="ECO:0000259" key="5">
    <source>
        <dbReference type="PROSITE" id="PS50104"/>
    </source>
</evidence>
<dbReference type="InterPro" id="IPR044974">
    <property type="entry name" value="Disease_R_plants"/>
</dbReference>
<dbReference type="PROSITE" id="PS51450">
    <property type="entry name" value="LRR"/>
    <property type="match status" value="1"/>
</dbReference>
<dbReference type="PROSITE" id="PS00092">
    <property type="entry name" value="N6_MTASE"/>
    <property type="match status" value="1"/>
</dbReference>
<dbReference type="InterPro" id="IPR055414">
    <property type="entry name" value="LRR_R13L4/SHOC2-like"/>
</dbReference>
<keyword evidence="2" id="KW-0677">Repeat</keyword>
<dbReference type="Gene3D" id="1.10.8.430">
    <property type="entry name" value="Helical domain of apoptotic protease-activating factors"/>
    <property type="match status" value="1"/>
</dbReference>
<dbReference type="SUPFAM" id="SSF52540">
    <property type="entry name" value="P-loop containing nucleoside triphosphate hydrolases"/>
    <property type="match status" value="1"/>
</dbReference>
<dbReference type="PANTHER" id="PTHR11017:SF513">
    <property type="entry name" value="TIR DOMAIN-CONTAINING PROTEIN"/>
    <property type="match status" value="1"/>
</dbReference>
<evidence type="ECO:0000256" key="4">
    <source>
        <dbReference type="ARBA" id="ARBA00023027"/>
    </source>
</evidence>
<name>A0ABD3LIS2_EUCGL</name>
<dbReference type="SUPFAM" id="SSF52058">
    <property type="entry name" value="L domain-like"/>
    <property type="match status" value="1"/>
</dbReference>
<dbReference type="InterPro" id="IPR003593">
    <property type="entry name" value="AAA+_ATPase"/>
</dbReference>
<dbReference type="InterPro" id="IPR002052">
    <property type="entry name" value="DNA_methylase_N6_adenine_CS"/>
</dbReference>
<dbReference type="SMART" id="SM00255">
    <property type="entry name" value="TIR"/>
    <property type="match status" value="1"/>
</dbReference>
<dbReference type="Pfam" id="PF23598">
    <property type="entry name" value="LRR_14"/>
    <property type="match status" value="2"/>
</dbReference>
<protein>
    <recommendedName>
        <fullName evidence="5">TIR domain-containing protein</fullName>
    </recommendedName>
</protein>
<dbReference type="InterPro" id="IPR003591">
    <property type="entry name" value="Leu-rich_rpt_typical-subtyp"/>
</dbReference>
<dbReference type="InterPro" id="IPR001611">
    <property type="entry name" value="Leu-rich_rpt"/>
</dbReference>
<dbReference type="PRINTS" id="PR00364">
    <property type="entry name" value="DISEASERSIST"/>
</dbReference>
<organism evidence="6 7">
    <name type="scientific">Eucalyptus globulus</name>
    <name type="common">Tasmanian blue gum</name>
    <dbReference type="NCBI Taxonomy" id="34317"/>
    <lineage>
        <taxon>Eukaryota</taxon>
        <taxon>Viridiplantae</taxon>
        <taxon>Streptophyta</taxon>
        <taxon>Embryophyta</taxon>
        <taxon>Tracheophyta</taxon>
        <taxon>Spermatophyta</taxon>
        <taxon>Magnoliopsida</taxon>
        <taxon>eudicotyledons</taxon>
        <taxon>Gunneridae</taxon>
        <taxon>Pentapetalae</taxon>
        <taxon>rosids</taxon>
        <taxon>malvids</taxon>
        <taxon>Myrtales</taxon>
        <taxon>Myrtaceae</taxon>
        <taxon>Myrtoideae</taxon>
        <taxon>Eucalypteae</taxon>
        <taxon>Eucalyptus</taxon>
    </lineage>
</organism>
<dbReference type="SUPFAM" id="SSF52200">
    <property type="entry name" value="Toll/Interleukin receptor TIR domain"/>
    <property type="match status" value="1"/>
</dbReference>
<dbReference type="Pfam" id="PF23282">
    <property type="entry name" value="WHD_ROQ1"/>
    <property type="match status" value="1"/>
</dbReference>
<dbReference type="InterPro" id="IPR058192">
    <property type="entry name" value="WHD_ROQ1-like"/>
</dbReference>
<dbReference type="InterPro" id="IPR027417">
    <property type="entry name" value="P-loop_NTPase"/>
</dbReference>
<keyword evidence="4" id="KW-0520">NAD</keyword>
<sequence length="1358" mass="153096">MVLEDPEEDDALSSSRYRYDVFLSFRGADTRHGVTDRLYRELVLSGVRAFRDDEGLERGEEVSSGLKEGIDDSAAAVAVISENYAESRWCLEELAYIVERRKLLLPVFYNVDPSDVRKQAGPFERGFREQEGKHGAEKVRPWRTAMEKAGGISGWDSRGRDEAELIQSLVKRILTKLKNTPLGVAKYPVGLERHFEELKRIVDVNSKGVLISGFYGMGGIGKTTLAKALYNKLVVHFRRRSFVPKIREASRMEGGLESLQAKLISNLTSSKESGQQIENVGAGIDLIRSLAFEEPVLIVLDDVDDLRQIKALAGSRDWFYEGTRIIVTTRDKEVLPESIVNVFYEVKELTSPEALQLFSFHAFGRDKPNKSLKGEAEEIVALTGGLPLALEVFGSFLYDKRRKEEWQDALQKLRWIRPPSLQDVLMISFNALDDQEKCVFLDIACFFVQMKMTREDAIYILRGCGLNPEITIKVLTAKSLLKIIEDGILWMHDQIRDMGREIVLRENYDHPSMRSRLWDRNEILTVLKNKKGTRNIQGIALDMGKREEISTTARLRHYFMMHRSFQSAFAYFREMCKKCFPRKQDNDKVVTLQTTCFTQMVDLRLLQINYVALDGGFKHIPAELKWLQWKGCPLKTFPFDGCPQDLAVLDLPESKITSMLEQRHSKKQLAKKLLVMDLRDCYDLTDIPDLSGFDMLEKLILVRCKGLLKIHKSVGDLTKLKYLNLSDSSNLLEFPSDVSGLKCLETLVLSGCSKLKELPTDLSGMRSLKELCIDYTAIKQLPQSIFRLAKLENFSLKDCSALEQLPDCIGELRSLKNIALDGSAIKGLPNSIESWTELEKLTLVLCRSLTSLPDTIGHLRSLTHLFLGCSSLTQLPASVGHLSRLKCLSLNLCKHLSQLPDTIGGLSSLVWFNLDGTAIEEVPSQVGALNMLEKLEMRSCHLLKTLPESIGNMLSLTDLFLDDTMITSLPESIGMLERLRTLRLSQCAELRQLPASLGKLKSLVSLVMSGTCVTELPQEFGMLTSLTSLKMRKKPNREQPLKHIILPESFANLCSLKEMDAHAWGFSGSISDNFERLSSLEDLNLGRNDLSSLPSSLGGLVLLKKLNLSYCNKLTYLPPLPSSLLELNMANCTALESIYDLTNVKGLKELNFTSCSNLVDIPGLQELKSLRRLFLGGCKACFPAVKRRIEKVALKHLYNLSVPGSEIPLWFSQEVSHFTAPKNREIRGIIFAVVVSLESVNPGNIPLPALVDIKGRLLRLEDAIHTTVLNLMGVPDTSEDQLYLIRFPEFKPMVRMIKEGDRIDIVLRDPPYFPGLSLKKRGIYLVFENDDDYDGNEERLEESQQSVSQKLAKFLSSL</sequence>
<dbReference type="Pfam" id="PF01582">
    <property type="entry name" value="TIR"/>
    <property type="match status" value="1"/>
</dbReference>
<dbReference type="InterPro" id="IPR042197">
    <property type="entry name" value="Apaf_helical"/>
</dbReference>
<dbReference type="InterPro" id="IPR000157">
    <property type="entry name" value="TIR_dom"/>
</dbReference>
<dbReference type="SUPFAM" id="SSF52047">
    <property type="entry name" value="RNI-like"/>
    <property type="match status" value="1"/>
</dbReference>
<evidence type="ECO:0000256" key="3">
    <source>
        <dbReference type="ARBA" id="ARBA00022821"/>
    </source>
</evidence>
<feature type="domain" description="TIR" evidence="5">
    <location>
        <begin position="17"/>
        <end position="177"/>
    </location>
</feature>
<accession>A0ABD3LIS2</accession>
<dbReference type="GO" id="GO:0006952">
    <property type="term" value="P:defense response"/>
    <property type="evidence" value="ECO:0007669"/>
    <property type="project" value="UniProtKB-KW"/>
</dbReference>
<reference evidence="6 7" key="1">
    <citation type="submission" date="2024-11" db="EMBL/GenBank/DDBJ databases">
        <title>Chromosome-level genome assembly of Eucalyptus globulus Labill. provides insights into its genome evolution.</title>
        <authorList>
            <person name="Li X."/>
        </authorList>
    </citation>
    <scope>NUCLEOTIDE SEQUENCE [LARGE SCALE GENOMIC DNA]</scope>
    <source>
        <strain evidence="6">CL2024</strain>
        <tissue evidence="6">Fresh tender leaves</tissue>
    </source>
</reference>
<gene>
    <name evidence="6" type="ORF">ACJRO7_012491</name>
</gene>
<dbReference type="InterPro" id="IPR032675">
    <property type="entry name" value="LRR_dom_sf"/>
</dbReference>
<evidence type="ECO:0000313" key="6">
    <source>
        <dbReference type="EMBL" id="KAL3751668.1"/>
    </source>
</evidence>
<dbReference type="SMART" id="SM00382">
    <property type="entry name" value="AAA"/>
    <property type="match status" value="1"/>
</dbReference>
<comment type="caution">
    <text evidence="6">The sequence shown here is derived from an EMBL/GenBank/DDBJ whole genome shotgun (WGS) entry which is preliminary data.</text>
</comment>
<dbReference type="Gene3D" id="3.80.10.10">
    <property type="entry name" value="Ribonuclease Inhibitor"/>
    <property type="match status" value="3"/>
</dbReference>
<evidence type="ECO:0000256" key="2">
    <source>
        <dbReference type="ARBA" id="ARBA00022737"/>
    </source>
</evidence>
<dbReference type="Gene3D" id="3.40.50.300">
    <property type="entry name" value="P-loop containing nucleotide triphosphate hydrolases"/>
    <property type="match status" value="1"/>
</dbReference>
<proteinExistence type="predicted"/>
<dbReference type="EMBL" id="JBJKBG010000002">
    <property type="protein sequence ID" value="KAL3751668.1"/>
    <property type="molecule type" value="Genomic_DNA"/>
</dbReference>
<keyword evidence="3" id="KW-0611">Plant defense</keyword>
<evidence type="ECO:0000256" key="1">
    <source>
        <dbReference type="ARBA" id="ARBA00022614"/>
    </source>
</evidence>
<dbReference type="Proteomes" id="UP001634007">
    <property type="component" value="Unassembled WGS sequence"/>
</dbReference>
<keyword evidence="7" id="KW-1185">Reference proteome</keyword>
<dbReference type="InterPro" id="IPR035897">
    <property type="entry name" value="Toll_tir_struct_dom_sf"/>
</dbReference>
<dbReference type="PANTHER" id="PTHR11017">
    <property type="entry name" value="LEUCINE-RICH REPEAT-CONTAINING PROTEIN"/>
    <property type="match status" value="1"/>
</dbReference>
<dbReference type="PROSITE" id="PS50104">
    <property type="entry name" value="TIR"/>
    <property type="match status" value="1"/>
</dbReference>